<dbReference type="GO" id="GO:0003847">
    <property type="term" value="F:1-alkyl-2-acetylglycerophosphocholine esterase activity"/>
    <property type="evidence" value="ECO:0007669"/>
    <property type="project" value="TreeGrafter"/>
</dbReference>
<name>A0A6M0RXN5_9CYAN</name>
<evidence type="ECO:0000256" key="2">
    <source>
        <dbReference type="ARBA" id="ARBA00022963"/>
    </source>
</evidence>
<dbReference type="Pfam" id="PF03403">
    <property type="entry name" value="PAF-AH_p_II"/>
    <property type="match status" value="1"/>
</dbReference>
<evidence type="ECO:0000256" key="3">
    <source>
        <dbReference type="ARBA" id="ARBA00023098"/>
    </source>
</evidence>
<dbReference type="Pfam" id="PF07176">
    <property type="entry name" value="DUF1400"/>
    <property type="match status" value="1"/>
</dbReference>
<keyword evidence="6" id="KW-1185">Reference proteome</keyword>
<sequence length="576" mass="62972">MGFTTGYLKVIRRLVQATALGILSGIMSPLPVRSADELYFDYGVLGRQISISSLEAFATEGTIDDELTPYLDRVSPENRQAFQRTLSTPLVALNDGIPEQIADPFVLSQWLYSPIGELVLANAGQLIKTEGRHNGQRAIRAAMVLAAADPAGLSLINILRFYPTNGIRLDLPQILALSEAIETNIETTDSLVQATIQQSVAVAATEPMLDYQALPMLADVPRFDVVKQSLMLEDRDRNRTYPTDLYLPTDLSAVLGPIPVMVLSHGYGETRTNPDAVAAARSLAANGFVVAVPEHIGSNAAYQDDLALGLNRESFDVMEFINRPLDIRFLLDTLEEKNKTDFQGRLQLERVGLVGYSFGGYTVLAAAGATVDVDLLEQQCDLDADFVPDNVNIALLIQCRLLELQSAPQVLQHLLDGSLADERIGSVFALSPLSNLFGDKGMRNIQIPVVIVGGAYDIATPIVQEQLAAFQGLTTSEKYFYLAENLSHTSALTRAILDLAYPRSGIVERFNASEQWLFNLMVTLLIAHGQVSLMGDETYNPYLTAAYVETVSVDPTRLHLLRSLPPCLSGRRCAEN</sequence>
<dbReference type="PANTHER" id="PTHR10272">
    <property type="entry name" value="PLATELET-ACTIVATING FACTOR ACETYLHYDROLASE"/>
    <property type="match status" value="1"/>
</dbReference>
<keyword evidence="2" id="KW-0442">Lipid degradation</keyword>
<keyword evidence="1 5" id="KW-0378">Hydrolase</keyword>
<dbReference type="AlphaFoldDB" id="A0A6M0RXN5"/>
<dbReference type="PANTHER" id="PTHR10272:SF13">
    <property type="entry name" value="POLY(ETHYLENE TEREPHTHALATE) HYDROLASE"/>
    <property type="match status" value="1"/>
</dbReference>
<protein>
    <submittedName>
        <fullName evidence="5">Alpha/beta hydrolase</fullName>
    </submittedName>
</protein>
<dbReference type="RefSeq" id="WP_163703254.1">
    <property type="nucleotide sequence ID" value="NZ_QXHD01000004.1"/>
</dbReference>
<reference evidence="5 6" key="1">
    <citation type="journal article" date="2020" name="Microb. Ecol.">
        <title>Ecogenomics of the Marine Benthic Filamentous Cyanobacterium Adonisia.</title>
        <authorList>
            <person name="Walter J.M."/>
            <person name="Coutinho F.H."/>
            <person name="Leomil L."/>
            <person name="Hargreaves P.I."/>
            <person name="Campeao M.E."/>
            <person name="Vieira V.V."/>
            <person name="Silva B.S."/>
            <person name="Fistarol G.O."/>
            <person name="Salomon P.S."/>
            <person name="Sawabe T."/>
            <person name="Mino S."/>
            <person name="Hosokawa M."/>
            <person name="Miyashita H."/>
            <person name="Maruyama F."/>
            <person name="van Verk M.C."/>
            <person name="Dutilh B.E."/>
            <person name="Thompson C.C."/>
            <person name="Thompson F.L."/>
        </authorList>
    </citation>
    <scope>NUCLEOTIDE SEQUENCE [LARGE SCALE GENOMIC DNA]</scope>
    <source>
        <strain evidence="5 6">CCMR0081</strain>
    </source>
</reference>
<evidence type="ECO:0000313" key="5">
    <source>
        <dbReference type="EMBL" id="NEZ60997.1"/>
    </source>
</evidence>
<dbReference type="Gene3D" id="3.40.50.1820">
    <property type="entry name" value="alpha/beta hydrolase"/>
    <property type="match status" value="1"/>
</dbReference>
<dbReference type="SUPFAM" id="SSF53474">
    <property type="entry name" value="alpha/beta-Hydrolases"/>
    <property type="match status" value="1"/>
</dbReference>
<dbReference type="InterPro" id="IPR029058">
    <property type="entry name" value="AB_hydrolase_fold"/>
</dbReference>
<dbReference type="EMBL" id="QXHD01000004">
    <property type="protein sequence ID" value="NEZ60997.1"/>
    <property type="molecule type" value="Genomic_DNA"/>
</dbReference>
<feature type="domain" description="DUF1400" evidence="4">
    <location>
        <begin position="34"/>
        <end position="170"/>
    </location>
</feature>
<gene>
    <name evidence="5" type="ORF">DXZ20_36260</name>
</gene>
<organism evidence="5 6">
    <name type="scientific">Adonisia turfae CCMR0081</name>
    <dbReference type="NCBI Taxonomy" id="2292702"/>
    <lineage>
        <taxon>Bacteria</taxon>
        <taxon>Bacillati</taxon>
        <taxon>Cyanobacteriota</taxon>
        <taxon>Adonisia</taxon>
        <taxon>Adonisia turfae</taxon>
    </lineage>
</organism>
<dbReference type="InterPro" id="IPR010802">
    <property type="entry name" value="DUF1400"/>
</dbReference>
<evidence type="ECO:0000259" key="4">
    <source>
        <dbReference type="Pfam" id="PF07176"/>
    </source>
</evidence>
<dbReference type="GO" id="GO:0016042">
    <property type="term" value="P:lipid catabolic process"/>
    <property type="evidence" value="ECO:0007669"/>
    <property type="project" value="UniProtKB-KW"/>
</dbReference>
<evidence type="ECO:0000313" key="6">
    <source>
        <dbReference type="Proteomes" id="UP000481033"/>
    </source>
</evidence>
<keyword evidence="3" id="KW-0443">Lipid metabolism</keyword>
<accession>A0A6M0RXN5</accession>
<proteinExistence type="predicted"/>
<evidence type="ECO:0000256" key="1">
    <source>
        <dbReference type="ARBA" id="ARBA00022801"/>
    </source>
</evidence>
<comment type="caution">
    <text evidence="5">The sequence shown here is derived from an EMBL/GenBank/DDBJ whole genome shotgun (WGS) entry which is preliminary data.</text>
</comment>
<dbReference type="Proteomes" id="UP000481033">
    <property type="component" value="Unassembled WGS sequence"/>
</dbReference>